<dbReference type="GO" id="GO:0016787">
    <property type="term" value="F:hydrolase activity"/>
    <property type="evidence" value="ECO:0007669"/>
    <property type="project" value="UniProtKB-KW"/>
</dbReference>
<evidence type="ECO:0000313" key="3">
    <source>
        <dbReference type="EMBL" id="WXB94485.1"/>
    </source>
</evidence>
<dbReference type="PANTHER" id="PTHR31793:SF27">
    <property type="entry name" value="NOVEL THIOESTERASE SUPERFAMILY DOMAIN AND SAPOSIN A-TYPE DOMAIN CONTAINING PROTEIN (0610012H03RIK)"/>
    <property type="match status" value="1"/>
</dbReference>
<evidence type="ECO:0000313" key="4">
    <source>
        <dbReference type="Proteomes" id="UP001387364"/>
    </source>
</evidence>
<dbReference type="InterPro" id="IPR050563">
    <property type="entry name" value="4-hydroxybenzoyl-CoA_TE"/>
</dbReference>
<evidence type="ECO:0000256" key="1">
    <source>
        <dbReference type="ARBA" id="ARBA00005953"/>
    </source>
</evidence>
<dbReference type="InterPro" id="IPR029069">
    <property type="entry name" value="HotDog_dom_sf"/>
</dbReference>
<comment type="similarity">
    <text evidence="1">Belongs to the 4-hydroxybenzoyl-CoA thioesterase family.</text>
</comment>
<dbReference type="Proteomes" id="UP001387364">
    <property type="component" value="Chromosome"/>
</dbReference>
<sequence>MLISKKEIQVRYAETDAMQVVYHGQYVVWFELGRTQLIEDLGFNYAEMEKEGYVSPVLDIQLSYKKPFKYGDYAWVYTWIEEYSGVRTTYGYEIRNAKDEVCVTGKSVHTVVKKDTFRPISMKKVFPDWHQAYEANHKKNMCGMEK</sequence>
<dbReference type="CDD" id="cd00586">
    <property type="entry name" value="4HBT"/>
    <property type="match status" value="1"/>
</dbReference>
<dbReference type="Gene3D" id="3.10.129.10">
    <property type="entry name" value="Hotdog Thioesterase"/>
    <property type="match status" value="1"/>
</dbReference>
<organism evidence="3 4">
    <name type="scientific">Bacillus kandeliae</name>
    <dbReference type="NCBI Taxonomy" id="3129297"/>
    <lineage>
        <taxon>Bacteria</taxon>
        <taxon>Bacillati</taxon>
        <taxon>Bacillota</taxon>
        <taxon>Bacilli</taxon>
        <taxon>Bacillales</taxon>
        <taxon>Bacillaceae</taxon>
        <taxon>Bacillus</taxon>
    </lineage>
</organism>
<reference evidence="3 4" key="1">
    <citation type="submission" date="2024-02" db="EMBL/GenBank/DDBJ databases">
        <title>Seven novel Bacillus-like species.</title>
        <authorList>
            <person name="Liu G."/>
        </authorList>
    </citation>
    <scope>NUCLEOTIDE SEQUENCE [LARGE SCALE GENOMIC DNA]</scope>
    <source>
        <strain evidence="3 4">FJAT-52991</strain>
    </source>
</reference>
<dbReference type="SUPFAM" id="SSF54637">
    <property type="entry name" value="Thioesterase/thiol ester dehydrase-isomerase"/>
    <property type="match status" value="1"/>
</dbReference>
<keyword evidence="4" id="KW-1185">Reference proteome</keyword>
<protein>
    <submittedName>
        <fullName evidence="3">Thioesterase family protein</fullName>
        <ecNumber evidence="3">3.1.2.-</ecNumber>
    </submittedName>
</protein>
<proteinExistence type="inferred from homology"/>
<dbReference type="EC" id="3.1.2.-" evidence="3"/>
<dbReference type="EMBL" id="CP147404">
    <property type="protein sequence ID" value="WXB94485.1"/>
    <property type="molecule type" value="Genomic_DNA"/>
</dbReference>
<accession>A0ABZ2NB33</accession>
<dbReference type="InterPro" id="IPR006684">
    <property type="entry name" value="YbgC/YbaW"/>
</dbReference>
<dbReference type="PIRSF" id="PIRSF003230">
    <property type="entry name" value="YbgC"/>
    <property type="match status" value="1"/>
</dbReference>
<gene>
    <name evidence="3" type="ORF">WDJ61_07620</name>
</gene>
<keyword evidence="2 3" id="KW-0378">Hydrolase</keyword>
<dbReference type="RefSeq" id="WP_338754219.1">
    <property type="nucleotide sequence ID" value="NZ_CP147404.1"/>
</dbReference>
<name>A0ABZ2NB33_9BACI</name>
<dbReference type="Pfam" id="PF13279">
    <property type="entry name" value="4HBT_2"/>
    <property type="match status" value="1"/>
</dbReference>
<dbReference type="PANTHER" id="PTHR31793">
    <property type="entry name" value="4-HYDROXYBENZOYL-COA THIOESTERASE FAMILY MEMBER"/>
    <property type="match status" value="1"/>
</dbReference>
<dbReference type="NCBIfam" id="TIGR00051">
    <property type="entry name" value="YbgC/FadM family acyl-CoA thioesterase"/>
    <property type="match status" value="1"/>
</dbReference>
<evidence type="ECO:0000256" key="2">
    <source>
        <dbReference type="ARBA" id="ARBA00022801"/>
    </source>
</evidence>